<dbReference type="InterPro" id="IPR025997">
    <property type="entry name" value="SBP_2_dom"/>
</dbReference>
<keyword evidence="3" id="KW-0762">Sugar transport</keyword>
<evidence type="ECO:0000256" key="1">
    <source>
        <dbReference type="SAM" id="SignalP"/>
    </source>
</evidence>
<name>A0A1H4INB7_RHOJO</name>
<dbReference type="AlphaFoldDB" id="A0A1H4INB7"/>
<keyword evidence="1" id="KW-0732">Signal</keyword>
<evidence type="ECO:0000313" key="3">
    <source>
        <dbReference type="EMBL" id="SEB34788.1"/>
    </source>
</evidence>
<evidence type="ECO:0000259" key="2">
    <source>
        <dbReference type="Pfam" id="PF13407"/>
    </source>
</evidence>
<gene>
    <name evidence="3" type="ORF">SAMN04490220_0191</name>
</gene>
<dbReference type="InterPro" id="IPR028082">
    <property type="entry name" value="Peripla_BP_I"/>
</dbReference>
<accession>A0A1H4INB7</accession>
<dbReference type="Proteomes" id="UP000183407">
    <property type="component" value="Unassembled WGS sequence"/>
</dbReference>
<reference evidence="4" key="1">
    <citation type="submission" date="2016-10" db="EMBL/GenBank/DDBJ databases">
        <authorList>
            <person name="Varghese N."/>
        </authorList>
    </citation>
    <scope>NUCLEOTIDE SEQUENCE [LARGE SCALE GENOMIC DNA]</scope>
    <source>
        <strain evidence="4">DSM 44719</strain>
    </source>
</reference>
<feature type="chain" id="PRO_5039185763" evidence="1">
    <location>
        <begin position="24"/>
        <end position="382"/>
    </location>
</feature>
<organism evidence="3 4">
    <name type="scientific">Rhodococcus jostii</name>
    <dbReference type="NCBI Taxonomy" id="132919"/>
    <lineage>
        <taxon>Bacteria</taxon>
        <taxon>Bacillati</taxon>
        <taxon>Actinomycetota</taxon>
        <taxon>Actinomycetes</taxon>
        <taxon>Mycobacteriales</taxon>
        <taxon>Nocardiaceae</taxon>
        <taxon>Rhodococcus</taxon>
    </lineage>
</organism>
<protein>
    <submittedName>
        <fullName evidence="3">ABC-type sugar transport system, substrate-binding protein, contains N-terminal xre family HTH domain</fullName>
    </submittedName>
</protein>
<sequence>MRTIGRRIGTVITGAALVISASAACSSSGSGADRGTTPQENIDNARARVAQLEQPPTVDYDPGPLPGNPAGKRIVVVLPTTAKGSANDALFRHAAEQLGIKVEIRTVDTSSEKITDTFDEIARDPNLDGLYVNSRDPSLWQAQFDQITGRGVPIVLGAITDDPAWTSRSVNVMSSSRVVKQITEDAADWMVADSNGTGSSVVFTIPVQRTLAGIGDTYRTRLNETCPGCGVEVVDVKGFSSIGKDLPGTVVSYLQSHPDVKYVFLAFGDMVTGVPDALRAAGLSDVKLFTQSAGASNIQYLNQGTEAADLAYTHPYMAYVAVDALARGMLGGSMQTADEWLMPTQLLTPANVGSANVNQEGTIVLPELDEHFARIWGKGTPQ</sequence>
<evidence type="ECO:0000313" key="4">
    <source>
        <dbReference type="Proteomes" id="UP000183407"/>
    </source>
</evidence>
<keyword evidence="3" id="KW-0813">Transport</keyword>
<dbReference type="Pfam" id="PF13407">
    <property type="entry name" value="Peripla_BP_4"/>
    <property type="match status" value="1"/>
</dbReference>
<dbReference type="PROSITE" id="PS51257">
    <property type="entry name" value="PROKAR_LIPOPROTEIN"/>
    <property type="match status" value="1"/>
</dbReference>
<feature type="signal peptide" evidence="1">
    <location>
        <begin position="1"/>
        <end position="23"/>
    </location>
</feature>
<dbReference type="SUPFAM" id="SSF53822">
    <property type="entry name" value="Periplasmic binding protein-like I"/>
    <property type="match status" value="1"/>
</dbReference>
<feature type="domain" description="Periplasmic binding protein" evidence="2">
    <location>
        <begin position="91"/>
        <end position="327"/>
    </location>
</feature>
<dbReference type="Gene3D" id="3.40.50.2300">
    <property type="match status" value="2"/>
</dbReference>
<proteinExistence type="predicted"/>
<dbReference type="EMBL" id="FNTL01000002">
    <property type="protein sequence ID" value="SEB34788.1"/>
    <property type="molecule type" value="Genomic_DNA"/>
</dbReference>
<dbReference type="RefSeq" id="WP_074872648.1">
    <property type="nucleotide sequence ID" value="NZ_FNTL01000002.1"/>
</dbReference>